<evidence type="ECO:0000313" key="5">
    <source>
        <dbReference type="Proteomes" id="UP000829685"/>
    </source>
</evidence>
<comment type="caution">
    <text evidence="4">The sequence shown here is derived from an EMBL/GenBank/DDBJ whole genome shotgun (WGS) entry which is preliminary data.</text>
</comment>
<keyword evidence="3" id="KW-0560">Oxidoreductase</keyword>
<sequence>MAGLNITENDIPDLHGKKAVITGGSSGIGFAAATILTARGAEVFILDIEEPEEHGNTSMHWIKCDISKWSDLVFAFAQVDVVHIAIANAGVSEDGTYLSDKYDESGNLLEPSYKVIDVNFKGTLNFIKLACNAMRTHSVEGSVVITSSATAYAAEQSLPVYSGTKAALVNFMRAMRSYLRDTGITINVVAPAATITKLLPADLAAPILAANLPVSTAHFVGLAVVYSAVATESKKVQSYGRDTLEWERATGRWNGRTILTHGDVYAELEGPLSDTRHIWFGDDNVRQTRLQQSMTDFRAGN</sequence>
<keyword evidence="2" id="KW-0521">NADP</keyword>
<dbReference type="Gene3D" id="3.40.50.720">
    <property type="entry name" value="NAD(P)-binding Rossmann-like Domain"/>
    <property type="match status" value="1"/>
</dbReference>
<dbReference type="InterPro" id="IPR002347">
    <property type="entry name" value="SDR_fam"/>
</dbReference>
<dbReference type="InterPro" id="IPR036291">
    <property type="entry name" value="NAD(P)-bd_dom_sf"/>
</dbReference>
<gene>
    <name evidence="4" type="ORF">JX265_005125</name>
</gene>
<evidence type="ECO:0000256" key="3">
    <source>
        <dbReference type="ARBA" id="ARBA00023002"/>
    </source>
</evidence>
<proteinExistence type="inferred from homology"/>
<protein>
    <submittedName>
        <fullName evidence="4">Uncharacterized protein</fullName>
    </submittedName>
</protein>
<dbReference type="AlphaFoldDB" id="A0A9P9WPT8"/>
<dbReference type="InterPro" id="IPR020904">
    <property type="entry name" value="Sc_DH/Rdtase_CS"/>
</dbReference>
<reference evidence="4" key="1">
    <citation type="submission" date="2021-03" db="EMBL/GenBank/DDBJ databases">
        <title>Revisited historic fungal species revealed as producer of novel bioactive compounds through whole genome sequencing and comparative genomics.</title>
        <authorList>
            <person name="Vignolle G.A."/>
            <person name="Hochenegger N."/>
            <person name="Mach R.L."/>
            <person name="Mach-Aigner A.R."/>
            <person name="Javad Rahimi M."/>
            <person name="Salim K.A."/>
            <person name="Chan C.M."/>
            <person name="Lim L.B.L."/>
            <person name="Cai F."/>
            <person name="Druzhinina I.S."/>
            <person name="U'Ren J.M."/>
            <person name="Derntl C."/>
        </authorList>
    </citation>
    <scope>NUCLEOTIDE SEQUENCE</scope>
    <source>
        <strain evidence="4">TUCIM 5799</strain>
    </source>
</reference>
<dbReference type="SUPFAM" id="SSF51735">
    <property type="entry name" value="NAD(P)-binding Rossmann-fold domains"/>
    <property type="match status" value="1"/>
</dbReference>
<dbReference type="PANTHER" id="PTHR43180:SF80">
    <property type="entry name" value="NAD(P)-BINDING PROTEIN"/>
    <property type="match status" value="1"/>
</dbReference>
<dbReference type="PRINTS" id="PR00081">
    <property type="entry name" value="GDHRDH"/>
</dbReference>
<dbReference type="PANTHER" id="PTHR43180">
    <property type="entry name" value="3-OXOACYL-(ACYL-CARRIER-PROTEIN) REDUCTASE (AFU_ORTHOLOGUE AFUA_6G11210)"/>
    <property type="match status" value="1"/>
</dbReference>
<organism evidence="4 5">
    <name type="scientific">Neoarthrinium moseri</name>
    <dbReference type="NCBI Taxonomy" id="1658444"/>
    <lineage>
        <taxon>Eukaryota</taxon>
        <taxon>Fungi</taxon>
        <taxon>Dikarya</taxon>
        <taxon>Ascomycota</taxon>
        <taxon>Pezizomycotina</taxon>
        <taxon>Sordariomycetes</taxon>
        <taxon>Xylariomycetidae</taxon>
        <taxon>Amphisphaeriales</taxon>
        <taxon>Apiosporaceae</taxon>
        <taxon>Neoarthrinium</taxon>
    </lineage>
</organism>
<keyword evidence="5" id="KW-1185">Reference proteome</keyword>
<accession>A0A9P9WPT8</accession>
<evidence type="ECO:0000256" key="2">
    <source>
        <dbReference type="ARBA" id="ARBA00022857"/>
    </source>
</evidence>
<dbReference type="GO" id="GO:0016491">
    <property type="term" value="F:oxidoreductase activity"/>
    <property type="evidence" value="ECO:0007669"/>
    <property type="project" value="UniProtKB-KW"/>
</dbReference>
<evidence type="ECO:0000313" key="4">
    <source>
        <dbReference type="EMBL" id="KAI1873503.1"/>
    </source>
</evidence>
<dbReference type="Proteomes" id="UP000829685">
    <property type="component" value="Unassembled WGS sequence"/>
</dbReference>
<evidence type="ECO:0000256" key="1">
    <source>
        <dbReference type="ARBA" id="ARBA00006484"/>
    </source>
</evidence>
<dbReference type="Pfam" id="PF00106">
    <property type="entry name" value="adh_short"/>
    <property type="match status" value="1"/>
</dbReference>
<dbReference type="EMBL" id="JAFIMR010000010">
    <property type="protein sequence ID" value="KAI1873503.1"/>
    <property type="molecule type" value="Genomic_DNA"/>
</dbReference>
<comment type="similarity">
    <text evidence="1">Belongs to the short-chain dehydrogenases/reductases (SDR) family.</text>
</comment>
<dbReference type="PROSITE" id="PS00061">
    <property type="entry name" value="ADH_SHORT"/>
    <property type="match status" value="1"/>
</dbReference>
<name>A0A9P9WPT8_9PEZI</name>